<evidence type="ECO:0000313" key="3">
    <source>
        <dbReference type="EMBL" id="MBD2595406.1"/>
    </source>
</evidence>
<proteinExistence type="predicted"/>
<dbReference type="InterPro" id="IPR019734">
    <property type="entry name" value="TPR_rpt"/>
</dbReference>
<dbReference type="Gene3D" id="1.25.40.10">
    <property type="entry name" value="Tetratricopeptide repeat domain"/>
    <property type="match status" value="1"/>
</dbReference>
<dbReference type="Proteomes" id="UP000603457">
    <property type="component" value="Unassembled WGS sequence"/>
</dbReference>
<dbReference type="EMBL" id="JACJTB010000015">
    <property type="protein sequence ID" value="MBD2595406.1"/>
    <property type="molecule type" value="Genomic_DNA"/>
</dbReference>
<keyword evidence="2" id="KW-0472">Membrane</keyword>
<dbReference type="Pfam" id="PF14559">
    <property type="entry name" value="TPR_19"/>
    <property type="match status" value="1"/>
</dbReference>
<dbReference type="SUPFAM" id="SSF48452">
    <property type="entry name" value="TPR-like"/>
    <property type="match status" value="1"/>
</dbReference>
<keyword evidence="2" id="KW-0812">Transmembrane</keyword>
<dbReference type="Pfam" id="PF13181">
    <property type="entry name" value="TPR_8"/>
    <property type="match status" value="1"/>
</dbReference>
<organism evidence="3 4">
    <name type="scientific">Nostoc spongiaeforme FACHB-130</name>
    <dbReference type="NCBI Taxonomy" id="1357510"/>
    <lineage>
        <taxon>Bacteria</taxon>
        <taxon>Bacillati</taxon>
        <taxon>Cyanobacteriota</taxon>
        <taxon>Cyanophyceae</taxon>
        <taxon>Nostocales</taxon>
        <taxon>Nostocaceae</taxon>
        <taxon>Nostoc</taxon>
    </lineage>
</organism>
<sequence>MLETTPVIDILAILVVIASVFLLIYFAGKTLITSNYFQKGINFYQQEDYAGAEAEFRKVIAINSTNDVVRLFLGDVVYQQDRIAEATELFQEVIRRSPKNPEAYLRLANVLMQQNQPEAAKTNLQTAQDLFKKRQPEKAQKVAQLLAKINAKST</sequence>
<feature type="transmembrane region" description="Helical" evidence="2">
    <location>
        <begin position="6"/>
        <end position="27"/>
    </location>
</feature>
<reference evidence="3 4" key="1">
    <citation type="journal article" date="2020" name="ISME J.">
        <title>Comparative genomics reveals insights into cyanobacterial evolution and habitat adaptation.</title>
        <authorList>
            <person name="Chen M.Y."/>
            <person name="Teng W.K."/>
            <person name="Zhao L."/>
            <person name="Hu C.X."/>
            <person name="Zhou Y.K."/>
            <person name="Han B.P."/>
            <person name="Song L.R."/>
            <person name="Shu W.S."/>
        </authorList>
    </citation>
    <scope>NUCLEOTIDE SEQUENCE [LARGE SCALE GENOMIC DNA]</scope>
    <source>
        <strain evidence="3 4">FACHB-130</strain>
    </source>
</reference>
<evidence type="ECO:0000256" key="1">
    <source>
        <dbReference type="PROSITE-ProRule" id="PRU00339"/>
    </source>
</evidence>
<protein>
    <submittedName>
        <fullName evidence="3">Tetratricopeptide repeat protein</fullName>
    </submittedName>
</protein>
<dbReference type="InterPro" id="IPR011990">
    <property type="entry name" value="TPR-like_helical_dom_sf"/>
</dbReference>
<keyword evidence="4" id="KW-1185">Reference proteome</keyword>
<name>A0ABR8FXI7_9NOSO</name>
<dbReference type="RefSeq" id="WP_190968205.1">
    <property type="nucleotide sequence ID" value="NZ_JACJTB010000015.1"/>
</dbReference>
<feature type="repeat" description="TPR" evidence="1">
    <location>
        <begin position="67"/>
        <end position="100"/>
    </location>
</feature>
<feature type="repeat" description="TPR" evidence="1">
    <location>
        <begin position="33"/>
        <end position="66"/>
    </location>
</feature>
<keyword evidence="1" id="KW-0802">TPR repeat</keyword>
<dbReference type="SMART" id="SM00028">
    <property type="entry name" value="TPR"/>
    <property type="match status" value="3"/>
</dbReference>
<evidence type="ECO:0000313" key="4">
    <source>
        <dbReference type="Proteomes" id="UP000603457"/>
    </source>
</evidence>
<keyword evidence="2" id="KW-1133">Transmembrane helix</keyword>
<evidence type="ECO:0000256" key="2">
    <source>
        <dbReference type="SAM" id="Phobius"/>
    </source>
</evidence>
<accession>A0ABR8FXI7</accession>
<comment type="caution">
    <text evidence="3">The sequence shown here is derived from an EMBL/GenBank/DDBJ whole genome shotgun (WGS) entry which is preliminary data.</text>
</comment>
<gene>
    <name evidence="3" type="ORF">H6G74_13850</name>
</gene>
<dbReference type="PROSITE" id="PS50005">
    <property type="entry name" value="TPR"/>
    <property type="match status" value="2"/>
</dbReference>